<dbReference type="InterPro" id="IPR009057">
    <property type="entry name" value="Homeodomain-like_sf"/>
</dbReference>
<evidence type="ECO:0000313" key="5">
    <source>
        <dbReference type="Proteomes" id="UP000266292"/>
    </source>
</evidence>
<dbReference type="PROSITE" id="PS50977">
    <property type="entry name" value="HTH_TETR_2"/>
    <property type="match status" value="1"/>
</dbReference>
<proteinExistence type="predicted"/>
<dbReference type="AlphaFoldDB" id="A0A1X9YP01"/>
<dbReference type="RefSeq" id="WP_025604690.1">
    <property type="nucleotide sequence ID" value="NZ_CP021235.1"/>
</dbReference>
<dbReference type="InterPro" id="IPR001647">
    <property type="entry name" value="HTH_TetR"/>
</dbReference>
<dbReference type="InterPro" id="IPR050624">
    <property type="entry name" value="HTH-type_Tx_Regulator"/>
</dbReference>
<evidence type="ECO:0000313" key="4">
    <source>
        <dbReference type="EMBL" id="ARS34610.1"/>
    </source>
</evidence>
<dbReference type="Pfam" id="PF00440">
    <property type="entry name" value="TetR_N"/>
    <property type="match status" value="1"/>
</dbReference>
<dbReference type="PRINTS" id="PR00455">
    <property type="entry name" value="HTHTETR"/>
</dbReference>
<dbReference type="OrthoDB" id="6430772at2"/>
<reference evidence="5" key="1">
    <citation type="submission" date="2017-05" db="EMBL/GenBank/DDBJ databases">
        <authorList>
            <person name="Ray J."/>
            <person name="Price M."/>
            <person name="Deutschbauer A."/>
        </authorList>
    </citation>
    <scope>NUCLEOTIDE SEQUENCE [LARGE SCALE GENOMIC DNA]</scope>
    <source>
        <strain evidence="5">DSM 19842</strain>
    </source>
</reference>
<evidence type="ECO:0000256" key="2">
    <source>
        <dbReference type="PROSITE-ProRule" id="PRU00335"/>
    </source>
</evidence>
<accession>A0A1X9YP01</accession>
<dbReference type="Gene3D" id="1.10.357.10">
    <property type="entry name" value="Tetracycline Repressor, domain 2"/>
    <property type="match status" value="1"/>
</dbReference>
<organism evidence="4 5">
    <name type="scientific">Pontibacter actiniarum</name>
    <dbReference type="NCBI Taxonomy" id="323450"/>
    <lineage>
        <taxon>Bacteria</taxon>
        <taxon>Pseudomonadati</taxon>
        <taxon>Bacteroidota</taxon>
        <taxon>Cytophagia</taxon>
        <taxon>Cytophagales</taxon>
        <taxon>Hymenobacteraceae</taxon>
        <taxon>Pontibacter</taxon>
    </lineage>
</organism>
<dbReference type="SUPFAM" id="SSF46689">
    <property type="entry name" value="Homeodomain-like"/>
    <property type="match status" value="1"/>
</dbReference>
<dbReference type="EMBL" id="CP021235">
    <property type="protein sequence ID" value="ARS34610.1"/>
    <property type="molecule type" value="Genomic_DNA"/>
</dbReference>
<dbReference type="GO" id="GO:0003677">
    <property type="term" value="F:DNA binding"/>
    <property type="evidence" value="ECO:0007669"/>
    <property type="project" value="UniProtKB-UniRule"/>
</dbReference>
<dbReference type="Proteomes" id="UP000266292">
    <property type="component" value="Chromosome"/>
</dbReference>
<feature type="domain" description="HTH tetR-type" evidence="3">
    <location>
        <begin position="5"/>
        <end position="65"/>
    </location>
</feature>
<dbReference type="PANTHER" id="PTHR43479">
    <property type="entry name" value="ACREF/ENVCD OPERON REPRESSOR-RELATED"/>
    <property type="match status" value="1"/>
</dbReference>
<protein>
    <submittedName>
        <fullName evidence="4">TetR family transcriptional regulator</fullName>
    </submittedName>
</protein>
<dbReference type="KEGG" id="pact:CA264_03640"/>
<dbReference type="PANTHER" id="PTHR43479:SF11">
    <property type="entry name" value="ACREF_ENVCD OPERON REPRESSOR-RELATED"/>
    <property type="match status" value="1"/>
</dbReference>
<dbReference type="InterPro" id="IPR054422">
    <property type="entry name" value="TetR-like_HI_0893_C"/>
</dbReference>
<sequence length="190" mass="22125">MEPIAEKKKAIFESTLELVTEHGFHGTPMSLVAKRAGVAAGTIYHYFESKEKLICELFEYVRKQAVEVVLKEVQSDLPFKDCFFNLWFSLFSFYKENQNVLKFFEQFTNSPYNTEIAVLGQDEFHRLLFRFFERGIQEGHLRDISPKILGVLAHSNIISTVKVQVTGRWEVQDGELEVIPQILWDGMRDR</sequence>
<evidence type="ECO:0000259" key="3">
    <source>
        <dbReference type="PROSITE" id="PS50977"/>
    </source>
</evidence>
<feature type="DNA-binding region" description="H-T-H motif" evidence="2">
    <location>
        <begin position="28"/>
        <end position="47"/>
    </location>
</feature>
<keyword evidence="5" id="KW-1185">Reference proteome</keyword>
<dbReference type="SUPFAM" id="SSF48498">
    <property type="entry name" value="Tetracyclin repressor-like, C-terminal domain"/>
    <property type="match status" value="1"/>
</dbReference>
<dbReference type="InterPro" id="IPR036271">
    <property type="entry name" value="Tet_transcr_reg_TetR-rel_C_sf"/>
</dbReference>
<dbReference type="Pfam" id="PF22604">
    <property type="entry name" value="TetR_HI_0893_C"/>
    <property type="match status" value="1"/>
</dbReference>
<keyword evidence="1 2" id="KW-0238">DNA-binding</keyword>
<dbReference type="STRING" id="709015.GCA_000472485_00722"/>
<gene>
    <name evidence="4" type="ORF">CA264_03640</name>
</gene>
<evidence type="ECO:0000256" key="1">
    <source>
        <dbReference type="ARBA" id="ARBA00023125"/>
    </source>
</evidence>
<name>A0A1X9YP01_9BACT</name>